<comment type="caution">
    <text evidence="6">The sequence shown here is derived from an EMBL/GenBank/DDBJ whole genome shotgun (WGS) entry which is preliminary data.</text>
</comment>
<reference evidence="6 7" key="1">
    <citation type="submission" date="2021-06" db="EMBL/GenBank/DDBJ databases">
        <authorList>
            <person name="Palmer J.M."/>
        </authorList>
    </citation>
    <scope>NUCLEOTIDE SEQUENCE [LARGE SCALE GENOMIC DNA]</scope>
    <source>
        <strain evidence="7">if_2019</strain>
        <tissue evidence="6">Muscle</tissue>
    </source>
</reference>
<dbReference type="InterPro" id="IPR028082">
    <property type="entry name" value="Peripla_BP_I"/>
</dbReference>
<protein>
    <recommendedName>
        <fullName evidence="5">Receptor ligand binding region domain-containing protein</fullName>
    </recommendedName>
</protein>
<accession>A0ABV0SKR3</accession>
<comment type="subcellular location">
    <subcellularLocation>
        <location evidence="1">Membrane</location>
    </subcellularLocation>
</comment>
<evidence type="ECO:0000259" key="5">
    <source>
        <dbReference type="Pfam" id="PF01094"/>
    </source>
</evidence>
<organism evidence="6 7">
    <name type="scientific">Ilyodon furcidens</name>
    <name type="common">goldbreast splitfin</name>
    <dbReference type="NCBI Taxonomy" id="33524"/>
    <lineage>
        <taxon>Eukaryota</taxon>
        <taxon>Metazoa</taxon>
        <taxon>Chordata</taxon>
        <taxon>Craniata</taxon>
        <taxon>Vertebrata</taxon>
        <taxon>Euteleostomi</taxon>
        <taxon>Actinopterygii</taxon>
        <taxon>Neopterygii</taxon>
        <taxon>Teleostei</taxon>
        <taxon>Neoteleostei</taxon>
        <taxon>Acanthomorphata</taxon>
        <taxon>Ovalentaria</taxon>
        <taxon>Atherinomorphae</taxon>
        <taxon>Cyprinodontiformes</taxon>
        <taxon>Goodeidae</taxon>
        <taxon>Ilyodon</taxon>
    </lineage>
</organism>
<feature type="domain" description="Receptor ligand binding region" evidence="5">
    <location>
        <begin position="125"/>
        <end position="232"/>
    </location>
</feature>
<evidence type="ECO:0000256" key="2">
    <source>
        <dbReference type="ARBA" id="ARBA00022692"/>
    </source>
</evidence>
<dbReference type="Pfam" id="PF01094">
    <property type="entry name" value="ANF_receptor"/>
    <property type="match status" value="1"/>
</dbReference>
<sequence>MVGRGEAGAYLQQSMGERQGTPWTGRQSIAGRIKLWTADLDEIERKRSMSEKGKGSIRSSLVGVYKPPTSSYLASLLCNDDEHEHELCKISPDEIVSICCPLLSSVLAVRMTERSSSSSFLSLQVYAILVSHPPQSSDHLTPTPVSYTAGFYRIPVVGLTTRMSIYSDKSIHLSFLRTVPPYSHQAHVWFDLMREFNWNHIILIVSDDHEGRAAQKRLETLLEERETKVRCRGSLAFPDLLPPPLRSV</sequence>
<name>A0ABV0SKR3_9TELE</name>
<evidence type="ECO:0000313" key="6">
    <source>
        <dbReference type="EMBL" id="MEQ2221145.1"/>
    </source>
</evidence>
<proteinExistence type="predicted"/>
<keyword evidence="3" id="KW-1133">Transmembrane helix</keyword>
<dbReference type="EMBL" id="JAHRIQ010001007">
    <property type="protein sequence ID" value="MEQ2221145.1"/>
    <property type="molecule type" value="Genomic_DNA"/>
</dbReference>
<keyword evidence="4" id="KW-0472">Membrane</keyword>
<evidence type="ECO:0000256" key="3">
    <source>
        <dbReference type="ARBA" id="ARBA00022989"/>
    </source>
</evidence>
<evidence type="ECO:0000256" key="4">
    <source>
        <dbReference type="ARBA" id="ARBA00023136"/>
    </source>
</evidence>
<evidence type="ECO:0000313" key="7">
    <source>
        <dbReference type="Proteomes" id="UP001482620"/>
    </source>
</evidence>
<dbReference type="SUPFAM" id="SSF53822">
    <property type="entry name" value="Periplasmic binding protein-like I"/>
    <property type="match status" value="1"/>
</dbReference>
<dbReference type="Proteomes" id="UP001482620">
    <property type="component" value="Unassembled WGS sequence"/>
</dbReference>
<dbReference type="InterPro" id="IPR001828">
    <property type="entry name" value="ANF_lig-bd_rcpt"/>
</dbReference>
<keyword evidence="7" id="KW-1185">Reference proteome</keyword>
<dbReference type="Gene3D" id="3.40.50.2300">
    <property type="match status" value="1"/>
</dbReference>
<keyword evidence="2" id="KW-0812">Transmembrane</keyword>
<gene>
    <name evidence="6" type="ORF">ILYODFUR_012692</name>
</gene>
<evidence type="ECO:0000256" key="1">
    <source>
        <dbReference type="ARBA" id="ARBA00004370"/>
    </source>
</evidence>